<comment type="similarity">
    <text evidence="1">Belongs to the selenium-binding protein family.</text>
</comment>
<evidence type="ECO:0000256" key="2">
    <source>
        <dbReference type="SAM" id="MobiDB-lite"/>
    </source>
</evidence>
<dbReference type="Pfam" id="PF05694">
    <property type="entry name" value="SBP56"/>
    <property type="match status" value="1"/>
</dbReference>
<dbReference type="PANTHER" id="PTHR23300:SF0">
    <property type="entry name" value="METHANETHIOL OXIDASE"/>
    <property type="match status" value="1"/>
</dbReference>
<proteinExistence type="inferred from homology"/>
<dbReference type="EMBL" id="BLAH01000004">
    <property type="protein sequence ID" value="GES34820.1"/>
    <property type="molecule type" value="Genomic_DNA"/>
</dbReference>
<name>A0ABQ0YE67_9NOCA</name>
<accession>A0ABQ0YE67</accession>
<reference evidence="3 4" key="1">
    <citation type="journal article" date="2018" name="Biodegradation">
        <title>1,4-Dioxane degradation characteristics of Rhodococcus aetherivorans JCM 14343.</title>
        <authorList>
            <person name="Inoue D."/>
            <person name="Tsunoda T."/>
            <person name="Yamamoto N."/>
            <person name="Ike M."/>
            <person name="Sei K."/>
        </authorList>
    </citation>
    <scope>NUCLEOTIDE SEQUENCE [LARGE SCALE GENOMIC DNA]</scope>
    <source>
        <strain evidence="3 4">JCM 14343</strain>
    </source>
</reference>
<evidence type="ECO:0008006" key="5">
    <source>
        <dbReference type="Google" id="ProtNLM"/>
    </source>
</evidence>
<protein>
    <recommendedName>
        <fullName evidence="5">Methanethiol oxidase</fullName>
    </recommendedName>
</protein>
<evidence type="ECO:0000313" key="3">
    <source>
        <dbReference type="EMBL" id="GES34820.1"/>
    </source>
</evidence>
<sequence>MTSTDRGPPRVARRTGPSRGGFMSTTTDPTFYRTPSDAVAAAPERLAYVAAFDPAGRAKDAIAVVDCEPGSPTYGGVVGWTELPTAGNELHHFGWNACSSALCHEGHGHEGHGHEGHGDHHAGHHGQPLERRYLVVPGIRSSRTYILDTKPDPRHPVVTRTIEAAELAAKAGYSRPHTVHCGPGGIFMSALGGADGAEGPGGVALLDHDTFDVVGAWEAEHGEQFLAYDVWWHLKYDTVITSEWATPSMIENGLDAEDLLGRRFGHHLDFWSMSERKLTQRVDLGDEHQMVLELRPAHNPSEAFGFVGVVISVEDLSASVWMWHKSDDRWVVEKVITIPAEPAEADDLPPALKPFGAVPPLVSDIDLSVDDRWLYVSCWGTGELKQYDVGDPFHPRETGSVRLGGIVRREPHPADPDLRLAGAPQMVEVSRDGRRVYATNSLYAAWDEVFYPDGVGAWMAKFDADVSAGGLVIDRGFFPHGDDFRGRRVHQTRLQGGDASSDSYCFTG</sequence>
<evidence type="ECO:0000256" key="1">
    <source>
        <dbReference type="ARBA" id="ARBA00005606"/>
    </source>
</evidence>
<dbReference type="Proteomes" id="UP000325466">
    <property type="component" value="Unassembled WGS sequence"/>
</dbReference>
<evidence type="ECO:0000313" key="4">
    <source>
        <dbReference type="Proteomes" id="UP000325466"/>
    </source>
</evidence>
<feature type="region of interest" description="Disordered" evidence="2">
    <location>
        <begin position="1"/>
        <end position="30"/>
    </location>
</feature>
<organism evidence="3 4">
    <name type="scientific">Rhodococcus aetherivorans</name>
    <dbReference type="NCBI Taxonomy" id="191292"/>
    <lineage>
        <taxon>Bacteria</taxon>
        <taxon>Bacillati</taxon>
        <taxon>Actinomycetota</taxon>
        <taxon>Actinomycetes</taxon>
        <taxon>Mycobacteriales</taxon>
        <taxon>Nocardiaceae</taxon>
        <taxon>Rhodococcus</taxon>
    </lineage>
</organism>
<gene>
    <name evidence="3" type="ORF">RAJCM14343_0062</name>
</gene>
<dbReference type="PANTHER" id="PTHR23300">
    <property type="entry name" value="METHANETHIOL OXIDASE"/>
    <property type="match status" value="1"/>
</dbReference>
<dbReference type="InterPro" id="IPR008826">
    <property type="entry name" value="Se-bd"/>
</dbReference>
<keyword evidence="4" id="KW-1185">Reference proteome</keyword>
<dbReference type="SUPFAM" id="SSF75011">
    <property type="entry name" value="3-carboxy-cis,cis-mucoante lactonizing enzyme"/>
    <property type="match status" value="1"/>
</dbReference>
<comment type="caution">
    <text evidence="3">The sequence shown here is derived from an EMBL/GenBank/DDBJ whole genome shotgun (WGS) entry which is preliminary data.</text>
</comment>